<accession>A0A1G6Z3Q8</accession>
<dbReference type="Proteomes" id="UP000199603">
    <property type="component" value="Unassembled WGS sequence"/>
</dbReference>
<feature type="transmembrane region" description="Helical" evidence="12">
    <location>
        <begin position="209"/>
        <end position="230"/>
    </location>
</feature>
<keyword evidence="5 12" id="KW-0997">Cell inner membrane</keyword>
<reference evidence="15 16" key="1">
    <citation type="submission" date="2016-10" db="EMBL/GenBank/DDBJ databases">
        <authorList>
            <person name="de Groot N.N."/>
        </authorList>
    </citation>
    <scope>NUCLEOTIDE SEQUENCE [LARGE SCALE GENOMIC DNA]</scope>
    <source>
        <strain evidence="15 16">DSM 16957</strain>
    </source>
</reference>
<dbReference type="Gene3D" id="1.10.357.140">
    <property type="entry name" value="UbiA prenyltransferase"/>
    <property type="match status" value="1"/>
</dbReference>
<evidence type="ECO:0000256" key="12">
    <source>
        <dbReference type="HAMAP-Rule" id="MF_01635"/>
    </source>
</evidence>
<dbReference type="InterPro" id="IPR000537">
    <property type="entry name" value="UbiA_prenyltransferase"/>
</dbReference>
<name>A0A1G6Z3Q8_9GAMM</name>
<evidence type="ECO:0000256" key="2">
    <source>
        <dbReference type="ARBA" id="ARBA00004141"/>
    </source>
</evidence>
<feature type="transmembrane region" description="Helical" evidence="12">
    <location>
        <begin position="140"/>
        <end position="173"/>
    </location>
</feature>
<dbReference type="UniPathway" id="UPA00232"/>
<dbReference type="PANTHER" id="PTHR11048:SF28">
    <property type="entry name" value="4-HYDROXYBENZOATE POLYPRENYLTRANSFERASE, MITOCHONDRIAL"/>
    <property type="match status" value="1"/>
</dbReference>
<evidence type="ECO:0000313" key="15">
    <source>
        <dbReference type="EMBL" id="SDD97394.1"/>
    </source>
</evidence>
<evidence type="ECO:0000256" key="3">
    <source>
        <dbReference type="ARBA" id="ARBA00005985"/>
    </source>
</evidence>
<organism evidence="15 16">
    <name type="scientific">Aquimonas voraii</name>
    <dbReference type="NCBI Taxonomy" id="265719"/>
    <lineage>
        <taxon>Bacteria</taxon>
        <taxon>Pseudomonadati</taxon>
        <taxon>Pseudomonadota</taxon>
        <taxon>Gammaproteobacteria</taxon>
        <taxon>Lysobacterales</taxon>
        <taxon>Lysobacteraceae</taxon>
        <taxon>Aquimonas</taxon>
    </lineage>
</organism>
<dbReference type="NCBIfam" id="TIGR01474">
    <property type="entry name" value="ubiA_proteo"/>
    <property type="match status" value="1"/>
</dbReference>
<dbReference type="STRING" id="265719.SAMN04488509_11239"/>
<comment type="cofactor">
    <cofactor evidence="1 12">
        <name>Mg(2+)</name>
        <dbReference type="ChEBI" id="CHEBI:18420"/>
    </cofactor>
</comment>
<evidence type="ECO:0000256" key="7">
    <source>
        <dbReference type="ARBA" id="ARBA00022688"/>
    </source>
</evidence>
<comment type="function">
    <text evidence="12">Catalyzes the prenylation of para-hydroxybenzoate (PHB) with an all-trans polyprenyl group. Mediates the second step in the final reaction sequence of ubiquinone-8 (UQ-8) biosynthesis, which is the condensation of the polyisoprenoid side chain with PHB, generating the first membrane-bound Q intermediate 3-octaprenyl-4-hydroxybenzoate.</text>
</comment>
<dbReference type="EMBL" id="FNAG01000012">
    <property type="protein sequence ID" value="SDD97394.1"/>
    <property type="molecule type" value="Genomic_DNA"/>
</dbReference>
<dbReference type="Gene3D" id="1.20.120.1780">
    <property type="entry name" value="UbiA prenyltransferase"/>
    <property type="match status" value="1"/>
</dbReference>
<feature type="region of interest" description="Disordered" evidence="14">
    <location>
        <begin position="1"/>
        <end position="35"/>
    </location>
</feature>
<keyword evidence="10 12" id="KW-1133">Transmembrane helix</keyword>
<dbReference type="GO" id="GO:0008412">
    <property type="term" value="F:4-hydroxybenzoate polyprenyltransferase activity"/>
    <property type="evidence" value="ECO:0007669"/>
    <property type="project" value="UniProtKB-UniRule"/>
</dbReference>
<dbReference type="Pfam" id="PF01040">
    <property type="entry name" value="UbiA"/>
    <property type="match status" value="1"/>
</dbReference>
<keyword evidence="9 12" id="KW-0460">Magnesium</keyword>
<dbReference type="RefSeq" id="WP_091244585.1">
    <property type="nucleotide sequence ID" value="NZ_FNAG01000012.1"/>
</dbReference>
<feature type="transmembrane region" description="Helical" evidence="12">
    <location>
        <begin position="185"/>
        <end position="203"/>
    </location>
</feature>
<feature type="transmembrane region" description="Helical" evidence="12">
    <location>
        <begin position="251"/>
        <end position="272"/>
    </location>
</feature>
<feature type="compositionally biased region" description="Pro residues" evidence="14">
    <location>
        <begin position="1"/>
        <end position="16"/>
    </location>
</feature>
<keyword evidence="6 12" id="KW-0808">Transferase</keyword>
<evidence type="ECO:0000256" key="14">
    <source>
        <dbReference type="SAM" id="MobiDB-lite"/>
    </source>
</evidence>
<keyword evidence="4 12" id="KW-1003">Cell membrane</keyword>
<keyword evidence="16" id="KW-1185">Reference proteome</keyword>
<evidence type="ECO:0000256" key="13">
    <source>
        <dbReference type="NCBIfam" id="TIGR01474"/>
    </source>
</evidence>
<dbReference type="GO" id="GO:0005886">
    <property type="term" value="C:plasma membrane"/>
    <property type="evidence" value="ECO:0007669"/>
    <property type="project" value="UniProtKB-SubCell"/>
</dbReference>
<dbReference type="HAMAP" id="MF_01635">
    <property type="entry name" value="UbiA"/>
    <property type="match status" value="1"/>
</dbReference>
<dbReference type="FunFam" id="1.20.120.1780:FF:000001">
    <property type="entry name" value="4-hydroxybenzoate octaprenyltransferase"/>
    <property type="match status" value="1"/>
</dbReference>
<feature type="transmembrane region" description="Helical" evidence="12">
    <location>
        <begin position="278"/>
        <end position="298"/>
    </location>
</feature>
<dbReference type="CDD" id="cd13959">
    <property type="entry name" value="PT_UbiA_COQ2"/>
    <property type="match status" value="1"/>
</dbReference>
<comment type="similarity">
    <text evidence="3 12">Belongs to the UbiA prenyltransferase family.</text>
</comment>
<evidence type="ECO:0000256" key="10">
    <source>
        <dbReference type="ARBA" id="ARBA00022989"/>
    </source>
</evidence>
<evidence type="ECO:0000256" key="6">
    <source>
        <dbReference type="ARBA" id="ARBA00022679"/>
    </source>
</evidence>
<feature type="transmembrane region" description="Helical" evidence="12">
    <location>
        <begin position="64"/>
        <end position="81"/>
    </location>
</feature>
<keyword evidence="11 12" id="KW-0472">Membrane</keyword>
<keyword evidence="7 12" id="KW-0831">Ubiquinone biosynthesis</keyword>
<gene>
    <name evidence="12" type="primary">ubiA</name>
    <name evidence="15" type="ORF">SAMN04488509_11239</name>
</gene>
<proteinExistence type="inferred from homology"/>
<comment type="pathway">
    <text evidence="12">Cofactor biosynthesis; ubiquinone biosynthesis.</text>
</comment>
<comment type="catalytic activity">
    <reaction evidence="12">
        <text>all-trans-octaprenyl diphosphate + 4-hydroxybenzoate = 4-hydroxy-3-(all-trans-octaprenyl)benzoate + diphosphate</text>
        <dbReference type="Rhea" id="RHEA:27782"/>
        <dbReference type="ChEBI" id="CHEBI:1617"/>
        <dbReference type="ChEBI" id="CHEBI:17879"/>
        <dbReference type="ChEBI" id="CHEBI:33019"/>
        <dbReference type="ChEBI" id="CHEBI:57711"/>
        <dbReference type="EC" id="2.5.1.39"/>
    </reaction>
</comment>
<sequence length="333" mass="36827">MTPRPPKPAPRPLPPRPGERPRPKPPGPPRRAPVPAAPIERYSSAWWRERLPHWWKLVRADRPIGWLLLLWPTLWGLWLAAEGFPPLGTLAIFVAGVWLTRSAGCVINDYHDRWLDGAVARTRERPIVSGAVPPREALAVFAVLMLVAFVLVLFTNALTIGLAGIAAVLAATYPLLKRYTFFPQVYLGIAFGWSIPMGFAAVTGDVPPLAWLLFLANVLWSTAYDTWYAMVDREDDRRMRAKSTAILLGDADLMGIGVLQASFLLTLTLVGQRAELGIYWNGGLAVAAALIAWQFWQARSRAREACFKAFLHNNWVGLVVFAGAVIDLGLKPA</sequence>
<evidence type="ECO:0000256" key="11">
    <source>
        <dbReference type="ARBA" id="ARBA00023136"/>
    </source>
</evidence>
<dbReference type="InterPro" id="IPR039653">
    <property type="entry name" value="Prenyltransferase"/>
</dbReference>
<dbReference type="InterPro" id="IPR006370">
    <property type="entry name" value="HB_polyprenyltransferase-like"/>
</dbReference>
<keyword evidence="8 12" id="KW-0812">Transmembrane</keyword>
<evidence type="ECO:0000256" key="4">
    <source>
        <dbReference type="ARBA" id="ARBA00022475"/>
    </source>
</evidence>
<dbReference type="InterPro" id="IPR030470">
    <property type="entry name" value="UbiA_prenylTrfase_CS"/>
</dbReference>
<comment type="subcellular location">
    <subcellularLocation>
        <location evidence="12">Cell inner membrane</location>
        <topology evidence="12">Multi-pass membrane protein</topology>
    </subcellularLocation>
    <subcellularLocation>
        <location evidence="2">Membrane</location>
        <topology evidence="2">Multi-pass membrane protein</topology>
    </subcellularLocation>
</comment>
<dbReference type="EC" id="2.5.1.39" evidence="12 13"/>
<dbReference type="OrthoDB" id="9782418at2"/>
<dbReference type="InterPro" id="IPR044878">
    <property type="entry name" value="UbiA_sf"/>
</dbReference>
<protein>
    <recommendedName>
        <fullName evidence="12 13">4-hydroxybenzoate octaprenyltransferase</fullName>
        <ecNumber evidence="12 13">2.5.1.39</ecNumber>
    </recommendedName>
    <alternativeName>
        <fullName evidence="12">4-HB polyprenyltransferase</fullName>
    </alternativeName>
</protein>
<feature type="transmembrane region" description="Helical" evidence="12">
    <location>
        <begin position="310"/>
        <end position="330"/>
    </location>
</feature>
<evidence type="ECO:0000256" key="1">
    <source>
        <dbReference type="ARBA" id="ARBA00001946"/>
    </source>
</evidence>
<dbReference type="PROSITE" id="PS00943">
    <property type="entry name" value="UBIA"/>
    <property type="match status" value="1"/>
</dbReference>
<evidence type="ECO:0000256" key="5">
    <source>
        <dbReference type="ARBA" id="ARBA00022519"/>
    </source>
</evidence>
<dbReference type="AlphaFoldDB" id="A0A1G6Z3Q8"/>
<feature type="compositionally biased region" description="Pro residues" evidence="14">
    <location>
        <begin position="24"/>
        <end position="35"/>
    </location>
</feature>
<dbReference type="PANTHER" id="PTHR11048">
    <property type="entry name" value="PRENYLTRANSFERASES"/>
    <property type="match status" value="1"/>
</dbReference>
<dbReference type="GO" id="GO:0006744">
    <property type="term" value="P:ubiquinone biosynthetic process"/>
    <property type="evidence" value="ECO:0007669"/>
    <property type="project" value="UniProtKB-UniRule"/>
</dbReference>
<evidence type="ECO:0000313" key="16">
    <source>
        <dbReference type="Proteomes" id="UP000199603"/>
    </source>
</evidence>
<dbReference type="FunFam" id="1.10.357.140:FF:000002">
    <property type="entry name" value="4-hydroxybenzoate octaprenyltransferase"/>
    <property type="match status" value="1"/>
</dbReference>
<evidence type="ECO:0000256" key="8">
    <source>
        <dbReference type="ARBA" id="ARBA00022692"/>
    </source>
</evidence>
<evidence type="ECO:0000256" key="9">
    <source>
        <dbReference type="ARBA" id="ARBA00022842"/>
    </source>
</evidence>